<dbReference type="AlphaFoldDB" id="A0A5J4JFB2"/>
<sequence>MDQLEILKEEMFYDSRELYDCYFGDHAYLHYDGYWPFLVVGVKDSTTNVYAIVEFHSGCEGFKYYHEKLFGTKVNSYVTYEKEFKRVKDWVAFFRKKRMYNMLPSLQ</sequence>
<protein>
    <submittedName>
        <fullName evidence="1">Uncharacterized protein</fullName>
    </submittedName>
</protein>
<dbReference type="EMBL" id="BKZQ01000019">
    <property type="protein sequence ID" value="GER70371.1"/>
    <property type="molecule type" value="Genomic_DNA"/>
</dbReference>
<dbReference type="Proteomes" id="UP000391919">
    <property type="component" value="Unassembled WGS sequence"/>
</dbReference>
<keyword evidence="2" id="KW-1185">Reference proteome</keyword>
<comment type="caution">
    <text evidence="1">The sequence shown here is derived from an EMBL/GenBank/DDBJ whole genome shotgun (WGS) entry which is preliminary data.</text>
</comment>
<gene>
    <name evidence="1" type="ORF">BpJC7_16740</name>
</gene>
<accession>A0A5J4JFB2</accession>
<name>A0A5J4JFB2_9BACI</name>
<evidence type="ECO:0000313" key="1">
    <source>
        <dbReference type="EMBL" id="GER70371.1"/>
    </source>
</evidence>
<evidence type="ECO:0000313" key="2">
    <source>
        <dbReference type="Proteomes" id="UP000391919"/>
    </source>
</evidence>
<reference evidence="1 2" key="1">
    <citation type="submission" date="2019-09" db="EMBL/GenBank/DDBJ databases">
        <title>Draft genome sequence of Bacillus sp. JC-7.</title>
        <authorList>
            <person name="Tanaka N."/>
            <person name="Shiwa Y."/>
            <person name="Fujita N."/>
            <person name="Tanasupawat S."/>
        </authorList>
    </citation>
    <scope>NUCLEOTIDE SEQUENCE [LARGE SCALE GENOMIC DNA]</scope>
    <source>
        <strain evidence="1 2">JC-7</strain>
    </source>
</reference>
<dbReference type="RefSeq" id="WP_151681560.1">
    <property type="nucleotide sequence ID" value="NZ_BKZP01000039.1"/>
</dbReference>
<proteinExistence type="predicted"/>
<organism evidence="1 2">
    <name type="scientific">Weizmannia acidilactici</name>
    <dbReference type="NCBI Taxonomy" id="2607726"/>
    <lineage>
        <taxon>Bacteria</taxon>
        <taxon>Bacillati</taxon>
        <taxon>Bacillota</taxon>
        <taxon>Bacilli</taxon>
        <taxon>Bacillales</taxon>
        <taxon>Bacillaceae</taxon>
        <taxon>Heyndrickxia</taxon>
    </lineage>
</organism>